<evidence type="ECO:0000256" key="2">
    <source>
        <dbReference type="ARBA" id="ARBA00009320"/>
    </source>
</evidence>
<dbReference type="Gene3D" id="3.20.10.10">
    <property type="entry name" value="D-amino Acid Aminotransferase, subunit A, domain 2"/>
    <property type="match status" value="1"/>
</dbReference>
<dbReference type="RefSeq" id="WP_290263063.1">
    <property type="nucleotide sequence ID" value="NZ_JAUFQG010000004.1"/>
</dbReference>
<comment type="subunit">
    <text evidence="3">Homodimer.</text>
</comment>
<evidence type="ECO:0000256" key="11">
    <source>
        <dbReference type="RuleBase" id="RU004106"/>
    </source>
</evidence>
<evidence type="ECO:0000313" key="13">
    <source>
        <dbReference type="EMBL" id="MFC4363933.1"/>
    </source>
</evidence>
<evidence type="ECO:0000256" key="3">
    <source>
        <dbReference type="ARBA" id="ARBA00011738"/>
    </source>
</evidence>
<comment type="similarity">
    <text evidence="2 11">Belongs to the class-IV pyridoxal-phosphate-dependent aminotransferase family.</text>
</comment>
<protein>
    <recommendedName>
        <fullName evidence="8 10">Aminodeoxychorismate lyase</fullName>
        <ecNumber evidence="8 10">4.1.3.38</ecNumber>
    </recommendedName>
</protein>
<dbReference type="PANTHER" id="PTHR42743:SF2">
    <property type="entry name" value="AMINODEOXYCHORISMATE LYASE"/>
    <property type="match status" value="1"/>
</dbReference>
<dbReference type="InterPro" id="IPR043132">
    <property type="entry name" value="BCAT-like_C"/>
</dbReference>
<keyword evidence="14" id="KW-1185">Reference proteome</keyword>
<evidence type="ECO:0000256" key="4">
    <source>
        <dbReference type="ARBA" id="ARBA00022898"/>
    </source>
</evidence>
<dbReference type="PANTHER" id="PTHR42743">
    <property type="entry name" value="AMINO-ACID AMINOTRANSFERASE"/>
    <property type="match status" value="1"/>
</dbReference>
<evidence type="ECO:0000256" key="10">
    <source>
        <dbReference type="NCBIfam" id="TIGR03461"/>
    </source>
</evidence>
<evidence type="ECO:0000256" key="7">
    <source>
        <dbReference type="ARBA" id="ARBA00035633"/>
    </source>
</evidence>
<proteinExistence type="inferred from homology"/>
<dbReference type="GO" id="GO:0008696">
    <property type="term" value="F:4-amino-4-deoxychorismate lyase activity"/>
    <property type="evidence" value="ECO:0007669"/>
    <property type="project" value="UniProtKB-EC"/>
</dbReference>
<evidence type="ECO:0000256" key="1">
    <source>
        <dbReference type="ARBA" id="ARBA00001933"/>
    </source>
</evidence>
<dbReference type="PROSITE" id="PS00770">
    <property type="entry name" value="AA_TRANSFER_CLASS_4"/>
    <property type="match status" value="1"/>
</dbReference>
<evidence type="ECO:0000256" key="12">
    <source>
        <dbReference type="RuleBase" id="RU004516"/>
    </source>
</evidence>
<comment type="caution">
    <text evidence="13">The sequence shown here is derived from an EMBL/GenBank/DDBJ whole genome shotgun (WGS) entry which is preliminary data.</text>
</comment>
<dbReference type="Pfam" id="PF01063">
    <property type="entry name" value="Aminotran_4"/>
    <property type="match status" value="1"/>
</dbReference>
<evidence type="ECO:0000256" key="9">
    <source>
        <dbReference type="ARBA" id="ARBA00049529"/>
    </source>
</evidence>
<accession>A0ABV8V9R6</accession>
<keyword evidence="5" id="KW-0289">Folate biosynthesis</keyword>
<dbReference type="EMBL" id="JBHSCX010000021">
    <property type="protein sequence ID" value="MFC4363933.1"/>
    <property type="molecule type" value="Genomic_DNA"/>
</dbReference>
<evidence type="ECO:0000313" key="14">
    <source>
        <dbReference type="Proteomes" id="UP001595840"/>
    </source>
</evidence>
<dbReference type="Proteomes" id="UP001595840">
    <property type="component" value="Unassembled WGS sequence"/>
</dbReference>
<comment type="cofactor">
    <cofactor evidence="1 12">
        <name>pyridoxal 5'-phosphate</name>
        <dbReference type="ChEBI" id="CHEBI:597326"/>
    </cofactor>
</comment>
<keyword evidence="4 12" id="KW-0663">Pyridoxal phosphate</keyword>
<sequence>MHKPLVMINGSLCDQISVRDRGLHYGHGLFETLRVEAGQVPLQRRHLARLARDASKLLLHCPEQHCVIAQLNALIEAASREWQEARDRLFATVKILLTAGEGGRGYRSPPRLVPNLIMQIVPRTFTLAQRNSAMVCATRLSNSALAGVKHCNRLEQVLAANELVDTAHFEGIMCGASDLVVEGISSNIFVLKHGEFYTPALDACGVAGVMREFLLEDNVGGLPISIRPVSVDELVLADQLFVANSNWGVVAIDCLHLGDRMVSFNRTSEGEQFIALGDSAFSTKAALPGDTF</sequence>
<gene>
    <name evidence="13" type="primary">pabC</name>
    <name evidence="13" type="ORF">ACFOX3_16565</name>
</gene>
<dbReference type="InterPro" id="IPR001544">
    <property type="entry name" value="Aminotrans_IV"/>
</dbReference>
<dbReference type="InterPro" id="IPR043131">
    <property type="entry name" value="BCAT-like_N"/>
</dbReference>
<dbReference type="InterPro" id="IPR036038">
    <property type="entry name" value="Aminotransferase-like"/>
</dbReference>
<evidence type="ECO:0000256" key="8">
    <source>
        <dbReference type="ARBA" id="ARBA00035676"/>
    </source>
</evidence>
<reference evidence="14" key="1">
    <citation type="journal article" date="2019" name="Int. J. Syst. Evol. Microbiol.">
        <title>The Global Catalogue of Microorganisms (GCM) 10K type strain sequencing project: providing services to taxonomists for standard genome sequencing and annotation.</title>
        <authorList>
            <consortium name="The Broad Institute Genomics Platform"/>
            <consortium name="The Broad Institute Genome Sequencing Center for Infectious Disease"/>
            <person name="Wu L."/>
            <person name="Ma J."/>
        </authorList>
    </citation>
    <scope>NUCLEOTIDE SEQUENCE [LARGE SCALE GENOMIC DNA]</scope>
    <source>
        <strain evidence="14">CECT 8570</strain>
    </source>
</reference>
<dbReference type="NCBIfam" id="TIGR03461">
    <property type="entry name" value="pabC_Proteo"/>
    <property type="match status" value="1"/>
</dbReference>
<organism evidence="13 14">
    <name type="scientific">Simiduia curdlanivorans</name>
    <dbReference type="NCBI Taxonomy" id="1492769"/>
    <lineage>
        <taxon>Bacteria</taxon>
        <taxon>Pseudomonadati</taxon>
        <taxon>Pseudomonadota</taxon>
        <taxon>Gammaproteobacteria</taxon>
        <taxon>Cellvibrionales</taxon>
        <taxon>Cellvibrionaceae</taxon>
        <taxon>Simiduia</taxon>
    </lineage>
</organism>
<dbReference type="InterPro" id="IPR018300">
    <property type="entry name" value="Aminotrans_IV_CS"/>
</dbReference>
<dbReference type="EC" id="4.1.3.38" evidence="8 10"/>
<dbReference type="InterPro" id="IPR017824">
    <property type="entry name" value="Aminodeoxychorismate_lyase_IV"/>
</dbReference>
<evidence type="ECO:0000256" key="5">
    <source>
        <dbReference type="ARBA" id="ARBA00022909"/>
    </source>
</evidence>
<dbReference type="InterPro" id="IPR050571">
    <property type="entry name" value="Class-IV_PLP-Dep_Aminotrnsfr"/>
</dbReference>
<comment type="catalytic activity">
    <reaction evidence="9">
        <text>4-amino-4-deoxychorismate = 4-aminobenzoate + pyruvate + H(+)</text>
        <dbReference type="Rhea" id="RHEA:16201"/>
        <dbReference type="ChEBI" id="CHEBI:15361"/>
        <dbReference type="ChEBI" id="CHEBI:15378"/>
        <dbReference type="ChEBI" id="CHEBI:17836"/>
        <dbReference type="ChEBI" id="CHEBI:58406"/>
        <dbReference type="EC" id="4.1.3.38"/>
    </reaction>
</comment>
<comment type="pathway">
    <text evidence="7">Cofactor biosynthesis; tetrahydrofolate biosynthesis; 4-aminobenzoate from chorismate: step 2/2.</text>
</comment>
<name>A0ABV8V9R6_9GAMM</name>
<evidence type="ECO:0000256" key="6">
    <source>
        <dbReference type="ARBA" id="ARBA00023239"/>
    </source>
</evidence>
<keyword evidence="6 13" id="KW-0456">Lyase</keyword>
<dbReference type="Gene3D" id="3.30.470.10">
    <property type="match status" value="1"/>
</dbReference>
<dbReference type="SUPFAM" id="SSF56752">
    <property type="entry name" value="D-aminoacid aminotransferase-like PLP-dependent enzymes"/>
    <property type="match status" value="1"/>
</dbReference>